<dbReference type="PANTHER" id="PTHR12674:SF2">
    <property type="entry name" value="PREFOLDIN SUBUNIT 5"/>
    <property type="match status" value="1"/>
</dbReference>
<dbReference type="OrthoDB" id="10267474at2759"/>
<dbReference type="InterPro" id="IPR011599">
    <property type="entry name" value="PFD_alpha_archaea"/>
</dbReference>
<dbReference type="FunFam" id="1.10.287.370:FF:000004">
    <property type="entry name" value="Probable prefoldin subunit 5"/>
    <property type="match status" value="1"/>
</dbReference>
<proteinExistence type="inferred from homology"/>
<dbReference type="GO" id="GO:0006457">
    <property type="term" value="P:protein folding"/>
    <property type="evidence" value="ECO:0007669"/>
    <property type="project" value="InterPro"/>
</dbReference>
<keyword evidence="2" id="KW-0143">Chaperone</keyword>
<keyword evidence="4" id="KW-1185">Reference proteome</keyword>
<protein>
    <submittedName>
        <fullName evidence="3">Prefoldin-domain-containing protein</fullName>
    </submittedName>
</protein>
<evidence type="ECO:0000313" key="4">
    <source>
        <dbReference type="Proteomes" id="UP000799291"/>
    </source>
</evidence>
<name>A0A6G1JLK0_9PLEO</name>
<dbReference type="AlphaFoldDB" id="A0A6G1JLK0"/>
<reference evidence="3" key="1">
    <citation type="journal article" date="2020" name="Stud. Mycol.">
        <title>101 Dothideomycetes genomes: a test case for predicting lifestyles and emergence of pathogens.</title>
        <authorList>
            <person name="Haridas S."/>
            <person name="Albert R."/>
            <person name="Binder M."/>
            <person name="Bloem J."/>
            <person name="Labutti K."/>
            <person name="Salamov A."/>
            <person name="Andreopoulos B."/>
            <person name="Baker S."/>
            <person name="Barry K."/>
            <person name="Bills G."/>
            <person name="Bluhm B."/>
            <person name="Cannon C."/>
            <person name="Castanera R."/>
            <person name="Culley D."/>
            <person name="Daum C."/>
            <person name="Ezra D."/>
            <person name="Gonzalez J."/>
            <person name="Henrissat B."/>
            <person name="Kuo A."/>
            <person name="Liang C."/>
            <person name="Lipzen A."/>
            <person name="Lutzoni F."/>
            <person name="Magnuson J."/>
            <person name="Mondo S."/>
            <person name="Nolan M."/>
            <person name="Ohm R."/>
            <person name="Pangilinan J."/>
            <person name="Park H.-J."/>
            <person name="Ramirez L."/>
            <person name="Alfaro M."/>
            <person name="Sun H."/>
            <person name="Tritt A."/>
            <person name="Yoshinaga Y."/>
            <person name="Zwiers L.-H."/>
            <person name="Turgeon B."/>
            <person name="Goodwin S."/>
            <person name="Spatafora J."/>
            <person name="Crous P."/>
            <person name="Grigoriev I."/>
        </authorList>
    </citation>
    <scope>NUCLEOTIDE SEQUENCE</scope>
    <source>
        <strain evidence="3">CBS 122367</strain>
    </source>
</reference>
<accession>A0A6G1JLK0</accession>
<dbReference type="Gene3D" id="1.10.287.370">
    <property type="match status" value="1"/>
</dbReference>
<evidence type="ECO:0000256" key="2">
    <source>
        <dbReference type="ARBA" id="ARBA00023186"/>
    </source>
</evidence>
<organism evidence="3 4">
    <name type="scientific">Lentithecium fluviatile CBS 122367</name>
    <dbReference type="NCBI Taxonomy" id="1168545"/>
    <lineage>
        <taxon>Eukaryota</taxon>
        <taxon>Fungi</taxon>
        <taxon>Dikarya</taxon>
        <taxon>Ascomycota</taxon>
        <taxon>Pezizomycotina</taxon>
        <taxon>Dothideomycetes</taxon>
        <taxon>Pleosporomycetidae</taxon>
        <taxon>Pleosporales</taxon>
        <taxon>Massarineae</taxon>
        <taxon>Lentitheciaceae</taxon>
        <taxon>Lentithecium</taxon>
    </lineage>
</organism>
<dbReference type="InterPro" id="IPR009053">
    <property type="entry name" value="Prefoldin"/>
</dbReference>
<dbReference type="GO" id="GO:0051082">
    <property type="term" value="F:unfolded protein binding"/>
    <property type="evidence" value="ECO:0007669"/>
    <property type="project" value="InterPro"/>
</dbReference>
<dbReference type="InterPro" id="IPR004127">
    <property type="entry name" value="Prefoldin_subunit_alpha"/>
</dbReference>
<dbReference type="Pfam" id="PF02996">
    <property type="entry name" value="Prefoldin"/>
    <property type="match status" value="1"/>
</dbReference>
<dbReference type="SUPFAM" id="SSF46579">
    <property type="entry name" value="Prefoldin"/>
    <property type="match status" value="1"/>
</dbReference>
<dbReference type="PANTHER" id="PTHR12674">
    <property type="entry name" value="PREFOLDIN SUBUNIT 5"/>
    <property type="match status" value="1"/>
</dbReference>
<dbReference type="EMBL" id="MU005570">
    <property type="protein sequence ID" value="KAF2691308.1"/>
    <property type="molecule type" value="Genomic_DNA"/>
</dbReference>
<dbReference type="GO" id="GO:1990115">
    <property type="term" value="P:RNA polymerase III assembly"/>
    <property type="evidence" value="ECO:0007669"/>
    <property type="project" value="TreeGrafter"/>
</dbReference>
<gene>
    <name evidence="3" type="ORF">K458DRAFT_355990</name>
</gene>
<evidence type="ECO:0000313" key="3">
    <source>
        <dbReference type="EMBL" id="KAF2691308.1"/>
    </source>
</evidence>
<dbReference type="GO" id="GO:1990113">
    <property type="term" value="P:RNA polymerase I assembly"/>
    <property type="evidence" value="ECO:0007669"/>
    <property type="project" value="TreeGrafter"/>
</dbReference>
<dbReference type="Proteomes" id="UP000799291">
    <property type="component" value="Unassembled WGS sequence"/>
</dbReference>
<sequence length="162" mass="17925">MATKQAQKQPGQIEISSLPVPQLQELKTQLDRELEHLTTSFQSLRTAQAKFRDCIKSIAQGVNPDTADQPLLVPLTSSLYVPGRLTSSTHVLIDIGTGFFVEKSTADATDFYNRKVKDLADSLRDLEQVINSKANNVRMVEEVIRVKVLSAQEEGQKEGKAS</sequence>
<dbReference type="CDD" id="cd23157">
    <property type="entry name" value="Prefoldin_5"/>
    <property type="match status" value="1"/>
</dbReference>
<evidence type="ECO:0000256" key="1">
    <source>
        <dbReference type="ARBA" id="ARBA00010048"/>
    </source>
</evidence>
<comment type="similarity">
    <text evidence="1">Belongs to the prefoldin subunit alpha family.</text>
</comment>
<dbReference type="GO" id="GO:0016272">
    <property type="term" value="C:prefoldin complex"/>
    <property type="evidence" value="ECO:0007669"/>
    <property type="project" value="InterPro"/>
</dbReference>
<dbReference type="NCBIfam" id="TIGR00293">
    <property type="entry name" value="prefoldin subunit alpha"/>
    <property type="match status" value="1"/>
</dbReference>
<dbReference type="GO" id="GO:1990114">
    <property type="term" value="P:RNA polymerase II core complex assembly"/>
    <property type="evidence" value="ECO:0007669"/>
    <property type="project" value="TreeGrafter"/>
</dbReference>
<dbReference type="GO" id="GO:0005737">
    <property type="term" value="C:cytoplasm"/>
    <property type="evidence" value="ECO:0007669"/>
    <property type="project" value="TreeGrafter"/>
</dbReference>